<evidence type="ECO:0000256" key="2">
    <source>
        <dbReference type="ARBA" id="ARBA00022475"/>
    </source>
</evidence>
<comment type="caution">
    <text evidence="8">The sequence shown here is derived from an EMBL/GenBank/DDBJ whole genome shotgun (WGS) entry which is preliminary data.</text>
</comment>
<dbReference type="SUPFAM" id="SSF53649">
    <property type="entry name" value="Alkaline phosphatase-like"/>
    <property type="match status" value="1"/>
</dbReference>
<evidence type="ECO:0000313" key="8">
    <source>
        <dbReference type="EMBL" id="MDD0824272.1"/>
    </source>
</evidence>
<dbReference type="CDD" id="cd16015">
    <property type="entry name" value="LTA_synthase"/>
    <property type="match status" value="1"/>
</dbReference>
<keyword evidence="2" id="KW-1003">Cell membrane</keyword>
<dbReference type="Proteomes" id="UP001221909">
    <property type="component" value="Unassembled WGS sequence"/>
</dbReference>
<sequence length="630" mass="72590">MITKFVDKTILDNPENYHSVKRMRNLGFRFDLKIIALFLTIPFLMAALLSTIFSVQTILASYAGYILISSFFITLALICNYFYFKTYNNYYDVFIFGLIEEDTKAVLKNILDDYPVIRIITTASIISLIPTFLICNYKTPYLELPLWLNILIFISMIVAMFFAIRGTINSKPLGRIHSQVSQLAILNKMVPNGILAIRWAFQDRKRNVNFKPVDKLVGKQLINESGLKTLYAKTAKNEWLEHTKPNVVLTIMESFGLNGLITDNKDENDLLGSLRSYMETEFVFKRFLSSSNGTMSTLASIYFHSPMQEITQSIAQNVRLKTTPFLIYKNQGYKTVFISAGNMMWRNLANYLPIQGVDELYDQNTLIDRYPEAKNTLSYWGVADEFAFKLANELLENANEPMFINILTITNHPPYKAPNAYIPNKVNPKVFKDKFGENDTERRNILESFQYACNALGNFITDVKQGNKKDNTIIAATGDHHIRGMKHKFPEEFFMANAVPFILSVPSKLQTQFEIDYLPAKLGSHKDIMPTLYHLSLSDIEYLHCGGENLLAPVTDNYFAFHPYIWADNSGVIDLTSPDFTKYKWDDQDKFFIKNNSLDHNEHNKINAYTQLLDWQINYLIKGYQDEKKD</sequence>
<dbReference type="RefSeq" id="WP_273749160.1">
    <property type="nucleotide sequence ID" value="NZ_JAQSJE010000007.1"/>
</dbReference>
<dbReference type="PANTHER" id="PTHR47371:SF3">
    <property type="entry name" value="PHOSPHOGLYCEROL TRANSFERASE I"/>
    <property type="match status" value="1"/>
</dbReference>
<dbReference type="PANTHER" id="PTHR47371">
    <property type="entry name" value="LIPOTEICHOIC ACID SYNTHASE"/>
    <property type="match status" value="1"/>
</dbReference>
<keyword evidence="3 6" id="KW-0812">Transmembrane</keyword>
<keyword evidence="9" id="KW-1185">Reference proteome</keyword>
<evidence type="ECO:0000256" key="6">
    <source>
        <dbReference type="SAM" id="Phobius"/>
    </source>
</evidence>
<reference evidence="8 9" key="1">
    <citation type="submission" date="2023-02" db="EMBL/GenBank/DDBJ databases">
        <title>Mannheimia cairiniae sp. nov., a novel species of Mannheimia obtained from moscovy ducks (Cairina moschata) and reclassification of Mannheimia ovis as heterotypic synonym of Mannheimia pernigra.</title>
        <authorList>
            <person name="Christensen H."/>
        </authorList>
    </citation>
    <scope>NUCLEOTIDE SEQUENCE [LARGE SCALE GENOMIC DNA]</scope>
    <source>
        <strain evidence="8 9">AT1</strain>
    </source>
</reference>
<dbReference type="InterPro" id="IPR000917">
    <property type="entry name" value="Sulfatase_N"/>
</dbReference>
<protein>
    <submittedName>
        <fullName evidence="8">Sulfatase-like hydrolase/transferase</fullName>
    </submittedName>
</protein>
<evidence type="ECO:0000256" key="4">
    <source>
        <dbReference type="ARBA" id="ARBA00022989"/>
    </source>
</evidence>
<feature type="transmembrane region" description="Helical" evidence="6">
    <location>
        <begin position="62"/>
        <end position="84"/>
    </location>
</feature>
<gene>
    <name evidence="8" type="ORF">PTQ27_07330</name>
</gene>
<keyword evidence="4 6" id="KW-1133">Transmembrane helix</keyword>
<dbReference type="Pfam" id="PF00884">
    <property type="entry name" value="Sulfatase"/>
    <property type="match status" value="1"/>
</dbReference>
<name>A0ABT5MTP4_9PAST</name>
<dbReference type="Gene3D" id="3.40.720.10">
    <property type="entry name" value="Alkaline Phosphatase, subunit A"/>
    <property type="match status" value="1"/>
</dbReference>
<dbReference type="InterPro" id="IPR050448">
    <property type="entry name" value="OpgB/LTA_synthase_biosynth"/>
</dbReference>
<evidence type="ECO:0000256" key="1">
    <source>
        <dbReference type="ARBA" id="ARBA00004651"/>
    </source>
</evidence>
<dbReference type="EMBL" id="JAQSJE010000007">
    <property type="protein sequence ID" value="MDD0824272.1"/>
    <property type="molecule type" value="Genomic_DNA"/>
</dbReference>
<evidence type="ECO:0000256" key="5">
    <source>
        <dbReference type="ARBA" id="ARBA00023136"/>
    </source>
</evidence>
<keyword evidence="5 6" id="KW-0472">Membrane</keyword>
<feature type="domain" description="Sulfatase N-terminal" evidence="7">
    <location>
        <begin position="245"/>
        <end position="535"/>
    </location>
</feature>
<evidence type="ECO:0000256" key="3">
    <source>
        <dbReference type="ARBA" id="ARBA00022692"/>
    </source>
</evidence>
<feature type="transmembrane region" description="Helical" evidence="6">
    <location>
        <begin position="34"/>
        <end position="55"/>
    </location>
</feature>
<organism evidence="8 9">
    <name type="scientific">Mannheimia cairinae</name>
    <dbReference type="NCBI Taxonomy" id="3025936"/>
    <lineage>
        <taxon>Bacteria</taxon>
        <taxon>Pseudomonadati</taxon>
        <taxon>Pseudomonadota</taxon>
        <taxon>Gammaproteobacteria</taxon>
        <taxon>Pasteurellales</taxon>
        <taxon>Pasteurellaceae</taxon>
        <taxon>Mannheimia</taxon>
    </lineage>
</organism>
<evidence type="ECO:0000259" key="7">
    <source>
        <dbReference type="Pfam" id="PF00884"/>
    </source>
</evidence>
<proteinExistence type="predicted"/>
<feature type="transmembrane region" description="Helical" evidence="6">
    <location>
        <begin position="146"/>
        <end position="164"/>
    </location>
</feature>
<evidence type="ECO:0000313" key="9">
    <source>
        <dbReference type="Proteomes" id="UP001221909"/>
    </source>
</evidence>
<dbReference type="InterPro" id="IPR017850">
    <property type="entry name" value="Alkaline_phosphatase_core_sf"/>
</dbReference>
<accession>A0ABT5MTP4</accession>
<feature type="transmembrane region" description="Helical" evidence="6">
    <location>
        <begin position="116"/>
        <end position="134"/>
    </location>
</feature>
<comment type="subcellular location">
    <subcellularLocation>
        <location evidence="1">Cell membrane</location>
        <topology evidence="1">Multi-pass membrane protein</topology>
    </subcellularLocation>
</comment>